<feature type="region of interest" description="Disordered" evidence="3">
    <location>
        <begin position="37"/>
        <end position="67"/>
    </location>
</feature>
<dbReference type="InterPro" id="IPR009091">
    <property type="entry name" value="RCC1/BLIP-II"/>
</dbReference>
<dbReference type="OrthoDB" id="1893551at2759"/>
<feature type="compositionally biased region" description="Basic and acidic residues" evidence="3">
    <location>
        <begin position="53"/>
        <end position="67"/>
    </location>
</feature>
<feature type="repeat" description="RCC1" evidence="2">
    <location>
        <begin position="276"/>
        <end position="355"/>
    </location>
</feature>
<feature type="region of interest" description="Disordered" evidence="3">
    <location>
        <begin position="1536"/>
        <end position="1682"/>
    </location>
</feature>
<feature type="region of interest" description="Disordered" evidence="3">
    <location>
        <begin position="386"/>
        <end position="409"/>
    </location>
</feature>
<dbReference type="Proteomes" id="UP000297245">
    <property type="component" value="Unassembled WGS sequence"/>
</dbReference>
<dbReference type="InterPro" id="IPR002110">
    <property type="entry name" value="Ankyrin_rpt"/>
</dbReference>
<keyword evidence="1" id="KW-0677">Repeat</keyword>
<dbReference type="InterPro" id="IPR011333">
    <property type="entry name" value="SKP1/BTB/POZ_sf"/>
</dbReference>
<dbReference type="Pfam" id="PF13540">
    <property type="entry name" value="RCC1_2"/>
    <property type="match status" value="1"/>
</dbReference>
<dbReference type="SMART" id="SM00248">
    <property type="entry name" value="ANK"/>
    <property type="match status" value="2"/>
</dbReference>
<dbReference type="Pfam" id="PF12796">
    <property type="entry name" value="Ank_2"/>
    <property type="match status" value="1"/>
</dbReference>
<feature type="compositionally biased region" description="Polar residues" evidence="3">
    <location>
        <begin position="1465"/>
        <end position="1481"/>
    </location>
</feature>
<feature type="repeat" description="RCC1" evidence="2">
    <location>
        <begin position="475"/>
        <end position="528"/>
    </location>
</feature>
<dbReference type="PROSITE" id="PS50097">
    <property type="entry name" value="BTB"/>
    <property type="match status" value="1"/>
</dbReference>
<feature type="region of interest" description="Disordered" evidence="3">
    <location>
        <begin position="185"/>
        <end position="224"/>
    </location>
</feature>
<dbReference type="PROSITE" id="PS50012">
    <property type="entry name" value="RCC1_3"/>
    <property type="match status" value="3"/>
</dbReference>
<dbReference type="InterPro" id="IPR051625">
    <property type="entry name" value="Signaling_Regulatory_Domain"/>
</dbReference>
<dbReference type="CDD" id="cd18500">
    <property type="entry name" value="BACK_IBtk"/>
    <property type="match status" value="1"/>
</dbReference>
<dbReference type="Pfam" id="PF00415">
    <property type="entry name" value="RCC1"/>
    <property type="match status" value="2"/>
</dbReference>
<name>A0A4S8M1P8_DENBC</name>
<feature type="compositionally biased region" description="Polar residues" evidence="3">
    <location>
        <begin position="1603"/>
        <end position="1612"/>
    </location>
</feature>
<evidence type="ECO:0000313" key="5">
    <source>
        <dbReference type="EMBL" id="THU96002.1"/>
    </source>
</evidence>
<feature type="region of interest" description="Disordered" evidence="3">
    <location>
        <begin position="788"/>
        <end position="810"/>
    </location>
</feature>
<feature type="compositionally biased region" description="Polar residues" evidence="3">
    <location>
        <begin position="1559"/>
        <end position="1571"/>
    </location>
</feature>
<feature type="compositionally biased region" description="Low complexity" evidence="3">
    <location>
        <begin position="305"/>
        <end position="315"/>
    </location>
</feature>
<dbReference type="PANTHER" id="PTHR22872:SF2">
    <property type="entry name" value="INHIBITOR OF BRUTON TYROSINE KINASE"/>
    <property type="match status" value="1"/>
</dbReference>
<feature type="compositionally biased region" description="Low complexity" evidence="3">
    <location>
        <begin position="596"/>
        <end position="630"/>
    </location>
</feature>
<dbReference type="PRINTS" id="PR00633">
    <property type="entry name" value="RCCNDNSATION"/>
</dbReference>
<feature type="domain" description="BTB" evidence="4">
    <location>
        <begin position="1200"/>
        <end position="1267"/>
    </location>
</feature>
<proteinExistence type="predicted"/>
<evidence type="ECO:0000256" key="2">
    <source>
        <dbReference type="PROSITE-ProRule" id="PRU00235"/>
    </source>
</evidence>
<dbReference type="Gene3D" id="3.30.710.10">
    <property type="entry name" value="Potassium Channel Kv1.1, Chain A"/>
    <property type="match status" value="2"/>
</dbReference>
<dbReference type="PANTHER" id="PTHR22872">
    <property type="entry name" value="BTK-BINDING PROTEIN-RELATED"/>
    <property type="match status" value="1"/>
</dbReference>
<evidence type="ECO:0000256" key="3">
    <source>
        <dbReference type="SAM" id="MobiDB-lite"/>
    </source>
</evidence>
<feature type="region of interest" description="Disordered" evidence="3">
    <location>
        <begin position="304"/>
        <end position="329"/>
    </location>
</feature>
<dbReference type="Gene3D" id="1.25.40.20">
    <property type="entry name" value="Ankyrin repeat-containing domain"/>
    <property type="match status" value="1"/>
</dbReference>
<keyword evidence="6" id="KW-1185">Reference proteome</keyword>
<dbReference type="EMBL" id="ML179187">
    <property type="protein sequence ID" value="THU96002.1"/>
    <property type="molecule type" value="Genomic_DNA"/>
</dbReference>
<dbReference type="SUPFAM" id="SSF48403">
    <property type="entry name" value="Ankyrin repeat"/>
    <property type="match status" value="1"/>
</dbReference>
<feature type="region of interest" description="Disordered" evidence="3">
    <location>
        <begin position="693"/>
        <end position="718"/>
    </location>
</feature>
<feature type="region of interest" description="Disordered" evidence="3">
    <location>
        <begin position="1755"/>
        <end position="1829"/>
    </location>
</feature>
<feature type="region of interest" description="Disordered" evidence="3">
    <location>
        <begin position="1464"/>
        <end position="1487"/>
    </location>
</feature>
<sequence>MTSGTGNTTLLHAYIHLRNQQAFQRVIAQVSAQSDSSGIALATSPRSPKSSKNRKDKDDAGLDVNARDHLGRTPLHLAAAMTEPSSAEYVRMLLKCPSVNVNLPDRESAWTALHRAMYVGNLGVILLLLQHPNTDPSLKDYEGYTAFDLYNSTIEGTRPPIGASIAPATSNKDAELFTWGTNRNASLGHGDTSDRHFPDQVTVPRPLSSNVHSHSTSSSETSTPVELRFLRPGVRQVKMGRLHTAVISTFPKSITSSSTASSTVFSRATTTAMTLSGVSLSGFGSGGRLGLTQHTQYALRPLPFSSSGPSSSTQSATAAVQNQMPGSSIQNQGQTKIKVVSVALGQDHTLALTADGEVFSWGLNRFAQLGYVVEREDVGSGVHSATFGDESGNEFSSGGGGGGNTNSSEQIQLTPRRVYAALKKEFVVGIAACKSASVCWVRTGSAGGAPGSGASGMSTGNAQIGSGLIGGSEGGNVYTWGLNSGQLGYERTVTGSQLQVLPRKVTKITKPVVQIALGESAMACLLGGTGSGKGDVLIVWGDRVTRVNFPSHTFPSSISPYRPPQALKSTRIVKIVCSDEPPPAWTASTLSALTSTASGSTTPLTTQQQQQQQHSSSASQLSRMMSAMSSNYEPATGGGSGTGSFSNNPGGSSLGNLAHFACVSEGGEVFVFGVPGAPPVGVLGNLGGSGSVGSGGDGGDGGSGGGGGFMTVGSGSGSKSESIATGKLFKPQRVWGLKKGLVGAVRDVAIGAEGSLIVCTDSGHVYVRSRSSAVTVFDSGAGVSKGTSLGRGGLDGVGGTSSTSGGGKSQKFVRVPSLQRIVGVSASSTGAFGALRVDVDVEPVGTAKEALSKKSGDSKGWDLVRDMKSMRPWMWTRKLTSPLEREWAEKGGAIEMDDSTSGFGDKGMAMLKEKDEEDDEDDKEIEKDMQTLRAMSQVVASVMSPSAGVTAEELRWEERDELARGADMMVSVASSNAGGQKRAKGKISKASASTMPGGFSPANVESRVNGGATTTEKRPASQAPRPFSVPAHQIFLASRSKLICTALSSSKEEALRDASSGISIRLFSSVSGGKTQRRMEFSQVHPLTVLVLLEYLYTDELVAVWDRRVAKVLDNCHGTTMKGLKLSSMLAPQIKSELQTLGRLLDLQEMLRGMESTVKKPIASTLRKDLDLLFWSEKHNKELTTELPHTRLDSPVAIKPDVVLMLSEGKQIYTYSAVLRARSVYFDDFLGDKEWTKHRRDGNGDGLLKVDLKHVRWSVMEFVVTWMCCGLEEGVFGSLSFANSVDEVLEFLFEVLATANELLLSPLILLTSEMILKFLHVSNACYILTEASHYHAYPLVASVQGYIARNLETFLESRMLEDMSPAIIKQLSAFIHSKQEEKASYVRGGLLINQVLATWKDWLENEDFPTVIVPSVASQKRERERRISQATKTSPSSPLHLSMTAMGKQREVFVNAQGSPVLKARTSSSPILKPKTSTSPLIRSKDGTDEIFDMDDMDIGPPSIPVEKSSTTLGVSGPAWKTSSAPRVDMRALMAEAATTSESSRPVPVYVPPRGSPGTSLATETSFNSLRMRQKPPMQRSVSGLFDGPSTPPSNPRSGSAPWKTNATQSPGQPSPVPAKEAPSPSNAMRTKDSPVPVLSRTQSGQGNMGPIFTPSRQPTSKPSPGVPRRVSSSTNKAWSSTPFYEPAAQSTAGMSFVAIQQLQLEQGAGTVKDKRSLLEIQQEEQARREEADFLKWWEAEEERVRLETEAAMRLSMESSRGGAKKGNAKGPGQGQKPRKPRAPKNSGPNTSEHNGEKPSNSNAKPNTSGGEGRKRGPKGKKVDKAPPT</sequence>
<dbReference type="SUPFAM" id="SSF50985">
    <property type="entry name" value="RCC1/BLIP-II"/>
    <property type="match status" value="1"/>
</dbReference>
<feature type="compositionally biased region" description="Gly residues" evidence="3">
    <location>
        <begin position="693"/>
        <end position="716"/>
    </location>
</feature>
<reference evidence="5 6" key="1">
    <citation type="journal article" date="2019" name="Nat. Ecol. Evol.">
        <title>Megaphylogeny resolves global patterns of mushroom evolution.</title>
        <authorList>
            <person name="Varga T."/>
            <person name="Krizsan K."/>
            <person name="Foldi C."/>
            <person name="Dima B."/>
            <person name="Sanchez-Garcia M."/>
            <person name="Sanchez-Ramirez S."/>
            <person name="Szollosi G.J."/>
            <person name="Szarkandi J.G."/>
            <person name="Papp V."/>
            <person name="Albert L."/>
            <person name="Andreopoulos W."/>
            <person name="Angelini C."/>
            <person name="Antonin V."/>
            <person name="Barry K.W."/>
            <person name="Bougher N.L."/>
            <person name="Buchanan P."/>
            <person name="Buyck B."/>
            <person name="Bense V."/>
            <person name="Catcheside P."/>
            <person name="Chovatia M."/>
            <person name="Cooper J."/>
            <person name="Damon W."/>
            <person name="Desjardin D."/>
            <person name="Finy P."/>
            <person name="Geml J."/>
            <person name="Haridas S."/>
            <person name="Hughes K."/>
            <person name="Justo A."/>
            <person name="Karasinski D."/>
            <person name="Kautmanova I."/>
            <person name="Kiss B."/>
            <person name="Kocsube S."/>
            <person name="Kotiranta H."/>
            <person name="LaButti K.M."/>
            <person name="Lechner B.E."/>
            <person name="Liimatainen K."/>
            <person name="Lipzen A."/>
            <person name="Lukacs Z."/>
            <person name="Mihaltcheva S."/>
            <person name="Morgado L.N."/>
            <person name="Niskanen T."/>
            <person name="Noordeloos M.E."/>
            <person name="Ohm R.A."/>
            <person name="Ortiz-Santana B."/>
            <person name="Ovrebo C."/>
            <person name="Racz N."/>
            <person name="Riley R."/>
            <person name="Savchenko A."/>
            <person name="Shiryaev A."/>
            <person name="Soop K."/>
            <person name="Spirin V."/>
            <person name="Szebenyi C."/>
            <person name="Tomsovsky M."/>
            <person name="Tulloss R.E."/>
            <person name="Uehling J."/>
            <person name="Grigoriev I.V."/>
            <person name="Vagvolgyi C."/>
            <person name="Papp T."/>
            <person name="Martin F.M."/>
            <person name="Miettinen O."/>
            <person name="Hibbett D.S."/>
            <person name="Nagy L.G."/>
        </authorList>
    </citation>
    <scope>NUCLEOTIDE SEQUENCE [LARGE SCALE GENOMIC DNA]</scope>
    <source>
        <strain evidence="5 6">CBS 962.96</strain>
    </source>
</reference>
<evidence type="ECO:0000259" key="4">
    <source>
        <dbReference type="PROSITE" id="PS50097"/>
    </source>
</evidence>
<dbReference type="InterPro" id="IPR036770">
    <property type="entry name" value="Ankyrin_rpt-contain_sf"/>
</dbReference>
<dbReference type="InterPro" id="IPR000408">
    <property type="entry name" value="Reg_chr_condens"/>
</dbReference>
<feature type="region of interest" description="Disordered" evidence="3">
    <location>
        <begin position="1419"/>
        <end position="1441"/>
    </location>
</feature>
<feature type="compositionally biased region" description="Low complexity" evidence="3">
    <location>
        <begin position="206"/>
        <end position="224"/>
    </location>
</feature>
<dbReference type="SMART" id="SM00225">
    <property type="entry name" value="BTB"/>
    <property type="match status" value="1"/>
</dbReference>
<feature type="region of interest" description="Disordered" evidence="3">
    <location>
        <begin position="973"/>
        <end position="1025"/>
    </location>
</feature>
<evidence type="ECO:0000313" key="6">
    <source>
        <dbReference type="Proteomes" id="UP000297245"/>
    </source>
</evidence>
<protein>
    <recommendedName>
        <fullName evidence="4">BTB domain-containing protein</fullName>
    </recommendedName>
</protein>
<dbReference type="Gene3D" id="2.130.10.30">
    <property type="entry name" value="Regulator of chromosome condensation 1/beta-lactamase-inhibitor protein II"/>
    <property type="match status" value="2"/>
</dbReference>
<feature type="compositionally biased region" description="Polar residues" evidence="3">
    <location>
        <begin position="1787"/>
        <end position="1809"/>
    </location>
</feature>
<feature type="repeat" description="RCC1" evidence="2">
    <location>
        <begin position="174"/>
        <end position="250"/>
    </location>
</feature>
<dbReference type="InterPro" id="IPR000210">
    <property type="entry name" value="BTB/POZ_dom"/>
</dbReference>
<organism evidence="5 6">
    <name type="scientific">Dendrothele bispora (strain CBS 962.96)</name>
    <dbReference type="NCBI Taxonomy" id="1314807"/>
    <lineage>
        <taxon>Eukaryota</taxon>
        <taxon>Fungi</taxon>
        <taxon>Dikarya</taxon>
        <taxon>Basidiomycota</taxon>
        <taxon>Agaricomycotina</taxon>
        <taxon>Agaricomycetes</taxon>
        <taxon>Agaricomycetidae</taxon>
        <taxon>Agaricales</taxon>
        <taxon>Agaricales incertae sedis</taxon>
        <taxon>Dendrothele</taxon>
    </lineage>
</organism>
<gene>
    <name evidence="5" type="ORF">K435DRAFT_778780</name>
</gene>
<feature type="compositionally biased region" description="Polar residues" evidence="3">
    <location>
        <begin position="1428"/>
        <end position="1439"/>
    </location>
</feature>
<dbReference type="CDD" id="cd18186">
    <property type="entry name" value="BTB_POZ_ZBTB_KLHL-like"/>
    <property type="match status" value="2"/>
</dbReference>
<feature type="compositionally biased region" description="Gly residues" evidence="3">
    <location>
        <begin position="789"/>
        <end position="808"/>
    </location>
</feature>
<feature type="compositionally biased region" description="Polar residues" evidence="3">
    <location>
        <begin position="316"/>
        <end position="329"/>
    </location>
</feature>
<accession>A0A4S8M1P8</accession>
<evidence type="ECO:0000256" key="1">
    <source>
        <dbReference type="ARBA" id="ARBA00022737"/>
    </source>
</evidence>
<feature type="compositionally biased region" description="Low complexity" evidence="3">
    <location>
        <begin position="1661"/>
        <end position="1674"/>
    </location>
</feature>
<feature type="region of interest" description="Disordered" evidence="3">
    <location>
        <begin position="596"/>
        <end position="647"/>
    </location>
</feature>